<accession>A0ABY5HE49</accession>
<evidence type="ECO:0000313" key="2">
    <source>
        <dbReference type="EMBL" id="UTW09604.1"/>
    </source>
</evidence>
<name>A0ABY5HE49_9PSED</name>
<dbReference type="EMBL" id="CP073346">
    <property type="protein sequence ID" value="UTW09604.1"/>
    <property type="molecule type" value="Genomic_DNA"/>
</dbReference>
<sequence>MRGSRPEDGQHSTSDSGERPRPWLRVIASLALFGFLIGMMVGRLLQPAELRLAEVQVVEQGLDLWFNEHPQVHAGHLEGAFVLRVECLGREQRGQLQLDRRPVSWRLQRERRELVLRLVATRPLRGQWHVEEVEGRWRLAVRLALE</sequence>
<feature type="transmembrane region" description="Helical" evidence="1">
    <location>
        <begin position="23"/>
        <end position="42"/>
    </location>
</feature>
<proteinExistence type="predicted"/>
<keyword evidence="3" id="KW-1185">Reference proteome</keyword>
<organism evidence="2 3">
    <name type="scientific">Pseudomonas benzenivorans</name>
    <dbReference type="NCBI Taxonomy" id="556533"/>
    <lineage>
        <taxon>Bacteria</taxon>
        <taxon>Pseudomonadati</taxon>
        <taxon>Pseudomonadota</taxon>
        <taxon>Gammaproteobacteria</taxon>
        <taxon>Pseudomonadales</taxon>
        <taxon>Pseudomonadaceae</taxon>
        <taxon>Pseudomonas</taxon>
    </lineage>
</organism>
<keyword evidence="1" id="KW-0472">Membrane</keyword>
<evidence type="ECO:0000256" key="1">
    <source>
        <dbReference type="SAM" id="Phobius"/>
    </source>
</evidence>
<dbReference type="RefSeq" id="WP_255840261.1">
    <property type="nucleotide sequence ID" value="NZ_CP073346.1"/>
</dbReference>
<reference evidence="2" key="1">
    <citation type="submission" date="2021-04" db="EMBL/GenBank/DDBJ databases">
        <title>Oceanospirillales bacteria with DddD are important DMSP degraders in coastal seawater.</title>
        <authorList>
            <person name="Liu J."/>
        </authorList>
    </citation>
    <scope>NUCLEOTIDE SEQUENCE</scope>
    <source>
        <strain evidence="2">D13-4</strain>
    </source>
</reference>
<dbReference type="Proteomes" id="UP001059672">
    <property type="component" value="Chromosome"/>
</dbReference>
<keyword evidence="1" id="KW-1133">Transmembrane helix</keyword>
<gene>
    <name evidence="2" type="ORF">KDW96_09985</name>
</gene>
<evidence type="ECO:0000313" key="3">
    <source>
        <dbReference type="Proteomes" id="UP001059672"/>
    </source>
</evidence>
<keyword evidence="1" id="KW-0812">Transmembrane</keyword>
<protein>
    <submittedName>
        <fullName evidence="2">Uncharacterized protein</fullName>
    </submittedName>
</protein>